<evidence type="ECO:0000256" key="2">
    <source>
        <dbReference type="ARBA" id="ARBA00022833"/>
    </source>
</evidence>
<dbReference type="EMBL" id="JARBHB010000008">
    <property type="protein sequence ID" value="KAJ8877825.1"/>
    <property type="molecule type" value="Genomic_DNA"/>
</dbReference>
<protein>
    <recommendedName>
        <fullName evidence="5">Coenzyme Q biosynthesis protein 4 homolog</fullName>
    </recommendedName>
</protein>
<evidence type="ECO:0000256" key="1">
    <source>
        <dbReference type="ARBA" id="ARBA00022688"/>
    </source>
</evidence>
<keyword evidence="2" id="KW-0862">Zinc</keyword>
<keyword evidence="4" id="KW-1185">Reference proteome</keyword>
<organism evidence="3 4">
    <name type="scientific">Dryococelus australis</name>
    <dbReference type="NCBI Taxonomy" id="614101"/>
    <lineage>
        <taxon>Eukaryota</taxon>
        <taxon>Metazoa</taxon>
        <taxon>Ecdysozoa</taxon>
        <taxon>Arthropoda</taxon>
        <taxon>Hexapoda</taxon>
        <taxon>Insecta</taxon>
        <taxon>Pterygota</taxon>
        <taxon>Neoptera</taxon>
        <taxon>Polyneoptera</taxon>
        <taxon>Phasmatodea</taxon>
        <taxon>Verophasmatodea</taxon>
        <taxon>Anareolatae</taxon>
        <taxon>Phasmatidae</taxon>
        <taxon>Eurycanthinae</taxon>
        <taxon>Dryococelus</taxon>
    </lineage>
</organism>
<gene>
    <name evidence="3" type="ORF">PR048_022283</name>
</gene>
<reference evidence="3 4" key="1">
    <citation type="submission" date="2023-02" db="EMBL/GenBank/DDBJ databases">
        <title>LHISI_Scaffold_Assembly.</title>
        <authorList>
            <person name="Stuart O.P."/>
            <person name="Cleave R."/>
            <person name="Magrath M.J.L."/>
            <person name="Mikheyev A.S."/>
        </authorList>
    </citation>
    <scope>NUCLEOTIDE SEQUENCE [LARGE SCALE GENOMIC DNA]</scope>
    <source>
        <strain evidence="3">Daus_M_001</strain>
        <tissue evidence="3">Leg muscle</tissue>
    </source>
</reference>
<evidence type="ECO:0008006" key="5">
    <source>
        <dbReference type="Google" id="ProtNLM"/>
    </source>
</evidence>
<proteinExistence type="predicted"/>
<dbReference type="Pfam" id="PF05019">
    <property type="entry name" value="Coq4"/>
    <property type="match status" value="2"/>
</dbReference>
<dbReference type="PANTHER" id="PTHR12922:SF7">
    <property type="entry name" value="UBIQUINONE BIOSYNTHESIS PROTEIN COQ4 HOMOLOG, MITOCHONDRIAL"/>
    <property type="match status" value="1"/>
</dbReference>
<accession>A0ABQ9H0P1</accession>
<evidence type="ECO:0000313" key="4">
    <source>
        <dbReference type="Proteomes" id="UP001159363"/>
    </source>
</evidence>
<sequence>MQKTIWHLETVSATLPPMVAGVTPYTWLQVSVEMLQARVSWSHARCIHRATRALQQHAAEPFAAEFAASHVAVSGFQRVLLTAGCATMSLLDPTRADMIAILGETASHSAIRHMLRKMENHPEGREILRALPLRPPSSFYHCFTPISTHLIHSSVAEWLACSPSTMKNRVQSPTGPLVDFCMWESCQKMPLVGWFSRGSPVSPPFHSGVAPYSSRSPSSALKTLLLRASQISSLHSSGWPEGQYGTKGFYLFSSQRPRISSNTIDLRKLESMPEGTLGKTYWNFLSTNKVTPDSRLMVQFVDDVNLGYVIQRYREVHDLVHTLLQMPTNMLGKFYCF</sequence>
<dbReference type="InterPro" id="IPR007715">
    <property type="entry name" value="Coq4"/>
</dbReference>
<evidence type="ECO:0000313" key="3">
    <source>
        <dbReference type="EMBL" id="KAJ8877825.1"/>
    </source>
</evidence>
<comment type="caution">
    <text evidence="3">The sequence shown here is derived from an EMBL/GenBank/DDBJ whole genome shotgun (WGS) entry which is preliminary data.</text>
</comment>
<dbReference type="Proteomes" id="UP001159363">
    <property type="component" value="Chromosome 7"/>
</dbReference>
<dbReference type="PANTHER" id="PTHR12922">
    <property type="entry name" value="UBIQUINONE BIOSYNTHESIS PROTEIN"/>
    <property type="match status" value="1"/>
</dbReference>
<keyword evidence="1" id="KW-0831">Ubiquinone biosynthesis</keyword>
<name>A0ABQ9H0P1_9NEOP</name>